<dbReference type="KEGG" id="ceh:CEW89_17140"/>
<sequence>MPLYHINGKLILFMHIPKTGGTSVDHWLRSLGTPILGSIGAEIDWLPCVPQHLHAEALAKLVPHGAPDFAFAIVRHPEKRMVSEFFHRHKDKRTRQIGPYLRRRSFDEMTTGQMSRYFEVWQDRAFAKFRKYPFWDDNHVRPQSAFTNWPGLHVFRFEDGLQSVYDRVTGELGLPRVGEVPRLNTGRKHALVLTERARTRIRAVYAQDFDTWYS</sequence>
<protein>
    <recommendedName>
        <fullName evidence="3">Sulfotransferase family protein</fullName>
    </recommendedName>
</protein>
<dbReference type="RefSeq" id="WP_096806714.1">
    <property type="nucleotide sequence ID" value="NZ_CP022196.1"/>
</dbReference>
<evidence type="ECO:0000313" key="1">
    <source>
        <dbReference type="EMBL" id="ATG49141.1"/>
    </source>
</evidence>
<evidence type="ECO:0008006" key="3">
    <source>
        <dbReference type="Google" id="ProtNLM"/>
    </source>
</evidence>
<dbReference type="AlphaFoldDB" id="A0A291GG21"/>
<dbReference type="InterPro" id="IPR005331">
    <property type="entry name" value="Sulfotransferase"/>
</dbReference>
<name>A0A291GG21_9RHOB</name>
<accession>A0A291GG21</accession>
<gene>
    <name evidence="1" type="ORF">CEW89_17140</name>
</gene>
<dbReference type="OrthoDB" id="7444642at2"/>
<dbReference type="InterPro" id="IPR027417">
    <property type="entry name" value="P-loop_NTPase"/>
</dbReference>
<dbReference type="Gene3D" id="3.40.50.300">
    <property type="entry name" value="P-loop containing nucleotide triphosphate hydrolases"/>
    <property type="match status" value="1"/>
</dbReference>
<keyword evidence="2" id="KW-1185">Reference proteome</keyword>
<organism evidence="1 2">
    <name type="scientific">Celeribacter ethanolicus</name>
    <dbReference type="NCBI Taxonomy" id="1758178"/>
    <lineage>
        <taxon>Bacteria</taxon>
        <taxon>Pseudomonadati</taxon>
        <taxon>Pseudomonadota</taxon>
        <taxon>Alphaproteobacteria</taxon>
        <taxon>Rhodobacterales</taxon>
        <taxon>Roseobacteraceae</taxon>
        <taxon>Celeribacter</taxon>
    </lineage>
</organism>
<evidence type="ECO:0000313" key="2">
    <source>
        <dbReference type="Proteomes" id="UP000217935"/>
    </source>
</evidence>
<dbReference type="GO" id="GO:0016020">
    <property type="term" value="C:membrane"/>
    <property type="evidence" value="ECO:0007669"/>
    <property type="project" value="InterPro"/>
</dbReference>
<dbReference type="STRING" id="1758178.GCA_001550095_01114"/>
<reference evidence="1 2" key="1">
    <citation type="submission" date="2017-06" db="EMBL/GenBank/DDBJ databases">
        <title>Celeribacter sp. TSPH2 complete genome sequence.</title>
        <authorList>
            <person name="Woo J.-H."/>
            <person name="Kim H.-S."/>
        </authorList>
    </citation>
    <scope>NUCLEOTIDE SEQUENCE [LARGE SCALE GENOMIC DNA]</scope>
    <source>
        <strain evidence="1 2">TSPH2</strain>
    </source>
</reference>
<dbReference type="Proteomes" id="UP000217935">
    <property type="component" value="Chromosome"/>
</dbReference>
<proteinExistence type="predicted"/>
<dbReference type="Pfam" id="PF03567">
    <property type="entry name" value="Sulfotransfer_2"/>
    <property type="match status" value="1"/>
</dbReference>
<dbReference type="EMBL" id="CP022196">
    <property type="protein sequence ID" value="ATG49141.1"/>
    <property type="molecule type" value="Genomic_DNA"/>
</dbReference>
<dbReference type="SUPFAM" id="SSF52540">
    <property type="entry name" value="P-loop containing nucleoside triphosphate hydrolases"/>
    <property type="match status" value="1"/>
</dbReference>
<dbReference type="GO" id="GO:0008146">
    <property type="term" value="F:sulfotransferase activity"/>
    <property type="evidence" value="ECO:0007669"/>
    <property type="project" value="InterPro"/>
</dbReference>